<protein>
    <submittedName>
        <fullName evidence="1">Uncharacterized protein</fullName>
    </submittedName>
</protein>
<dbReference type="AlphaFoldDB" id="A0AAD3RX60"/>
<evidence type="ECO:0000313" key="2">
    <source>
        <dbReference type="Proteomes" id="UP001279734"/>
    </source>
</evidence>
<name>A0AAD3RX60_NEPGR</name>
<accession>A0AAD3RX60</accession>
<reference evidence="1" key="1">
    <citation type="submission" date="2023-05" db="EMBL/GenBank/DDBJ databases">
        <title>Nepenthes gracilis genome sequencing.</title>
        <authorList>
            <person name="Fukushima K."/>
        </authorList>
    </citation>
    <scope>NUCLEOTIDE SEQUENCE</scope>
    <source>
        <strain evidence="1">SING2019-196</strain>
    </source>
</reference>
<comment type="caution">
    <text evidence="1">The sequence shown here is derived from an EMBL/GenBank/DDBJ whole genome shotgun (WGS) entry which is preliminary data.</text>
</comment>
<gene>
    <name evidence="1" type="ORF">Nepgr_000809</name>
</gene>
<dbReference type="Proteomes" id="UP001279734">
    <property type="component" value="Unassembled WGS sequence"/>
</dbReference>
<sequence>MEFGFNHEYLASFRHKLKSSICSSCCIMNRHHDVDEVPLQESDRRSLIRSPSSWIKSKPEIKDKCVNLLSRIGRSRRCNNTADFRYDPLSYALNFDDDSRTDEFPLRNFSSRSPPTEPVVVSREIAAWS</sequence>
<keyword evidence="2" id="KW-1185">Reference proteome</keyword>
<proteinExistence type="predicted"/>
<dbReference type="EMBL" id="BSYO01000001">
    <property type="protein sequence ID" value="GMG98969.1"/>
    <property type="molecule type" value="Genomic_DNA"/>
</dbReference>
<evidence type="ECO:0000313" key="1">
    <source>
        <dbReference type="EMBL" id="GMG98969.1"/>
    </source>
</evidence>
<organism evidence="1 2">
    <name type="scientific">Nepenthes gracilis</name>
    <name type="common">Slender pitcher plant</name>
    <dbReference type="NCBI Taxonomy" id="150966"/>
    <lineage>
        <taxon>Eukaryota</taxon>
        <taxon>Viridiplantae</taxon>
        <taxon>Streptophyta</taxon>
        <taxon>Embryophyta</taxon>
        <taxon>Tracheophyta</taxon>
        <taxon>Spermatophyta</taxon>
        <taxon>Magnoliopsida</taxon>
        <taxon>eudicotyledons</taxon>
        <taxon>Gunneridae</taxon>
        <taxon>Pentapetalae</taxon>
        <taxon>Caryophyllales</taxon>
        <taxon>Nepenthaceae</taxon>
        <taxon>Nepenthes</taxon>
    </lineage>
</organism>
<dbReference type="PANTHER" id="PTHR33168">
    <property type="entry name" value="STRESS INDUCED PROTEIN-RELATED"/>
    <property type="match status" value="1"/>
</dbReference>